<dbReference type="RefSeq" id="WP_223074220.1">
    <property type="nucleotide sequence ID" value="NZ_JADMNK010000002.1"/>
</dbReference>
<accession>A0ABS7RT09</accession>
<evidence type="ECO:0000313" key="2">
    <source>
        <dbReference type="Proteomes" id="UP000706580"/>
    </source>
</evidence>
<sequence>MKLQFANLDLFHVDESTSRVFIYAQAAGQVLTLQAVRIGKDGSHQDLRIMTMNERIVAHDRPAPLDLQIECPYCYGLAILNVPQTTLEFVGKPYVNVFTAFNTGRKREMLSDENDFLTGLLMTHYGDYEVIEA</sequence>
<protein>
    <submittedName>
        <fullName evidence="1">Uncharacterized protein</fullName>
    </submittedName>
</protein>
<keyword evidence="2" id="KW-1185">Reference proteome</keyword>
<gene>
    <name evidence="1" type="ORF">ITX56_06385</name>
</gene>
<comment type="caution">
    <text evidence="1">The sequence shown here is derived from an EMBL/GenBank/DDBJ whole genome shotgun (WGS) entry which is preliminary data.</text>
</comment>
<reference evidence="1 2" key="1">
    <citation type="submission" date="2020-11" db="EMBL/GenBank/DDBJ databases">
        <title>Draft Genome of Enterobacter sp. strain EMC7.</title>
        <authorList>
            <person name="Barman P."/>
            <person name="Sinha S."/>
            <person name="Sen S."/>
            <person name="Chakraborty R."/>
        </authorList>
    </citation>
    <scope>NUCLEOTIDE SEQUENCE [LARGE SCALE GENOMIC DNA]</scope>
    <source>
        <strain evidence="1 2">EMC7</strain>
    </source>
</reference>
<dbReference type="Proteomes" id="UP000706580">
    <property type="component" value="Unassembled WGS sequence"/>
</dbReference>
<name>A0ABS7RT09_9ENTR</name>
<evidence type="ECO:0000313" key="1">
    <source>
        <dbReference type="EMBL" id="MBZ0057449.1"/>
    </source>
</evidence>
<dbReference type="EMBL" id="JADMNK010000002">
    <property type="protein sequence ID" value="MBZ0057449.1"/>
    <property type="molecule type" value="Genomic_DNA"/>
</dbReference>
<proteinExistence type="predicted"/>
<organism evidence="1 2">
    <name type="scientific">Leclercia barmai</name>
    <dbReference type="NCBI Taxonomy" id="2785629"/>
    <lineage>
        <taxon>Bacteria</taxon>
        <taxon>Pseudomonadati</taxon>
        <taxon>Pseudomonadota</taxon>
        <taxon>Gammaproteobacteria</taxon>
        <taxon>Enterobacterales</taxon>
        <taxon>Enterobacteriaceae</taxon>
        <taxon>Leclercia</taxon>
    </lineage>
</organism>